<sequence>VGRNSGSGAVTTAPDKDQTVPYKQEAVRLKDKLTSAICPRLDVNPSRALGESPPSYKNACHVRRRGQRNRKRERKTIYLEP</sequence>
<reference evidence="2 3" key="1">
    <citation type="journal article" date="2012" name="Genome Biol.">
        <title>Genome and low-iron response of an oceanic diatom adapted to chronic iron limitation.</title>
        <authorList>
            <person name="Lommer M."/>
            <person name="Specht M."/>
            <person name="Roy A.S."/>
            <person name="Kraemer L."/>
            <person name="Andreson R."/>
            <person name="Gutowska M.A."/>
            <person name="Wolf J."/>
            <person name="Bergner S.V."/>
            <person name="Schilhabel M.B."/>
            <person name="Klostermeier U.C."/>
            <person name="Beiko R.G."/>
            <person name="Rosenstiel P."/>
            <person name="Hippler M."/>
            <person name="Laroche J."/>
        </authorList>
    </citation>
    <scope>NUCLEOTIDE SEQUENCE [LARGE SCALE GENOMIC DNA]</scope>
    <source>
        <strain evidence="2 3">CCMP1005</strain>
    </source>
</reference>
<feature type="non-terminal residue" evidence="2">
    <location>
        <position position="1"/>
    </location>
</feature>
<dbReference type="AlphaFoldDB" id="K0T0Q8"/>
<feature type="compositionally biased region" description="Basic residues" evidence="1">
    <location>
        <begin position="60"/>
        <end position="74"/>
    </location>
</feature>
<proteinExistence type="predicted"/>
<evidence type="ECO:0000313" key="3">
    <source>
        <dbReference type="Proteomes" id="UP000266841"/>
    </source>
</evidence>
<feature type="region of interest" description="Disordered" evidence="1">
    <location>
        <begin position="1"/>
        <end position="24"/>
    </location>
</feature>
<keyword evidence="3" id="KW-1185">Reference proteome</keyword>
<protein>
    <submittedName>
        <fullName evidence="2">Uncharacterized protein</fullName>
    </submittedName>
</protein>
<organism evidence="2 3">
    <name type="scientific">Thalassiosira oceanica</name>
    <name type="common">Marine diatom</name>
    <dbReference type="NCBI Taxonomy" id="159749"/>
    <lineage>
        <taxon>Eukaryota</taxon>
        <taxon>Sar</taxon>
        <taxon>Stramenopiles</taxon>
        <taxon>Ochrophyta</taxon>
        <taxon>Bacillariophyta</taxon>
        <taxon>Coscinodiscophyceae</taxon>
        <taxon>Thalassiosirophycidae</taxon>
        <taxon>Thalassiosirales</taxon>
        <taxon>Thalassiosiraceae</taxon>
        <taxon>Thalassiosira</taxon>
    </lineage>
</organism>
<comment type="caution">
    <text evidence="2">The sequence shown here is derived from an EMBL/GenBank/DDBJ whole genome shotgun (WGS) entry which is preliminary data.</text>
</comment>
<evidence type="ECO:0000256" key="1">
    <source>
        <dbReference type="SAM" id="MobiDB-lite"/>
    </source>
</evidence>
<feature type="compositionally biased region" description="Polar residues" evidence="1">
    <location>
        <begin position="1"/>
        <end position="10"/>
    </location>
</feature>
<gene>
    <name evidence="2" type="ORF">THAOC_12155</name>
</gene>
<accession>K0T0Q8</accession>
<evidence type="ECO:0000313" key="2">
    <source>
        <dbReference type="EMBL" id="EJK66876.1"/>
    </source>
</evidence>
<feature type="region of interest" description="Disordered" evidence="1">
    <location>
        <begin position="44"/>
        <end position="81"/>
    </location>
</feature>
<name>K0T0Q8_THAOC</name>
<dbReference type="Proteomes" id="UP000266841">
    <property type="component" value="Unassembled WGS sequence"/>
</dbReference>
<dbReference type="EMBL" id="AGNL01014093">
    <property type="protein sequence ID" value="EJK66876.1"/>
    <property type="molecule type" value="Genomic_DNA"/>
</dbReference>